<keyword evidence="2" id="KW-1185">Reference proteome</keyword>
<name>A0ACC2XW48_9TREE</name>
<dbReference type="EMBL" id="JASBWV010000001">
    <property type="protein sequence ID" value="KAJ9127744.1"/>
    <property type="molecule type" value="Genomic_DNA"/>
</dbReference>
<gene>
    <name evidence="1" type="ORF">QFC24_000027</name>
</gene>
<reference evidence="1" key="1">
    <citation type="submission" date="2023-04" db="EMBL/GenBank/DDBJ databases">
        <title>Draft Genome sequencing of Naganishia species isolated from polar environments using Oxford Nanopore Technology.</title>
        <authorList>
            <person name="Leo P."/>
            <person name="Venkateswaran K."/>
        </authorList>
    </citation>
    <scope>NUCLEOTIDE SEQUENCE</scope>
    <source>
        <strain evidence="1">DBVPG 5303</strain>
    </source>
</reference>
<organism evidence="1 2">
    <name type="scientific">Naganishia onofrii</name>
    <dbReference type="NCBI Taxonomy" id="1851511"/>
    <lineage>
        <taxon>Eukaryota</taxon>
        <taxon>Fungi</taxon>
        <taxon>Dikarya</taxon>
        <taxon>Basidiomycota</taxon>
        <taxon>Agaricomycotina</taxon>
        <taxon>Tremellomycetes</taxon>
        <taxon>Filobasidiales</taxon>
        <taxon>Filobasidiaceae</taxon>
        <taxon>Naganishia</taxon>
    </lineage>
</organism>
<dbReference type="Proteomes" id="UP001234202">
    <property type="component" value="Unassembled WGS sequence"/>
</dbReference>
<protein>
    <submittedName>
        <fullName evidence="1">Uncharacterized protein</fullName>
    </submittedName>
</protein>
<evidence type="ECO:0000313" key="1">
    <source>
        <dbReference type="EMBL" id="KAJ9127744.1"/>
    </source>
</evidence>
<accession>A0ACC2XW48</accession>
<comment type="caution">
    <text evidence="1">The sequence shown here is derived from an EMBL/GenBank/DDBJ whole genome shotgun (WGS) entry which is preliminary data.</text>
</comment>
<proteinExistence type="predicted"/>
<evidence type="ECO:0000313" key="2">
    <source>
        <dbReference type="Proteomes" id="UP001234202"/>
    </source>
</evidence>
<sequence>MSSDQPPFNYVSSMTPGPRRAEPPRRLDLDLGEPVRGPVKDVGDSYESDEHETPEEQTPMHPSFQQNGGDFLSSGPQPGHAVRPSIDGGNPYLPTHPSESTLHPSQQNHTGYTTDSDVLARAQTNFSSHSRTPLNETTPTPMFPGVDDNGRIRVADFASSPEPSGTNTPNKSGGSHHVHYPPIPDPQQHYTTVPLDGPDSAATMNSDEKYGSTGSTASGKKKGVLFGNAKRWSQGGHKDIELADEKRPQSRSASWDLLRGRGGSRPSSVYGGSGTNTPAGGRSGSATPRVEWEGFDFNTANSSVEQLRFAEGDVGKGKLLWIPGIVWLAGVRDARVWGVNLLYWSIWLTLVWGGWWAALAVAMMLPHFIRVTLGTIVPGARAYVDIFQALIRNVAFCLWSLVIWVSFQPLLKNTFVGDTSSTSYSDLNVFQRLIFGLFIVSLITGGEKIVIQLIAYRFHQDSYEDRIREQKLNIKSLVVLYINSHDTPGRSDTLTEAIWAKEKKDPRRALKKALKGLKNAAQTTTTALGNVATEISGQSVLQTNSPYNRVNAALISAQKSKMLARRLYYSFKKPDADCVTIGDIARYFPDRDSALVAFSIFDRDDNGDATRDEFEMATMQLHREKLALEASMRDLDGAVRRLDDILMVIVFVIACLIFATMLSSKISTFVTSASSFILGLSWLIGTTMQEILGASIFLFVKHPFDVGDRVDIDGQSYTVANMALMSTAFRRTDGCYVWIGNDILRSKIISNIRRSGPISETVTFEVDFATDFKKLQELREKMLIFVHEEKRDYNPVFDVVVDDFPAQGKLVLKADIKYRSNWQEGALKVQRRNKWICALKEALKACSIYGPSDAGNPSPPPPDPVRYMQVPFEALTVEVAADDRVESPPPDFLAATQGAQAGASLMDRDQVIHDTSTDIYDDHVDLHKTPSRSGAYGSRSNDPSPPGVRQRLAHARVPGEEIEMGPTRHRA</sequence>